<dbReference type="InterPro" id="IPR002110">
    <property type="entry name" value="Ankyrin_rpt"/>
</dbReference>
<feature type="region of interest" description="Disordered" evidence="5">
    <location>
        <begin position="498"/>
        <end position="520"/>
    </location>
</feature>
<evidence type="ECO:0000256" key="3">
    <source>
        <dbReference type="PROSITE-ProRule" id="PRU00023"/>
    </source>
</evidence>
<keyword evidence="7" id="KW-1185">Reference proteome</keyword>
<evidence type="ECO:0000256" key="1">
    <source>
        <dbReference type="ARBA" id="ARBA00022737"/>
    </source>
</evidence>
<name>A0ABR4NYJ6_9SACH</name>
<dbReference type="EMBL" id="JBEVYD010000003">
    <property type="protein sequence ID" value="KAL3234273.1"/>
    <property type="molecule type" value="Genomic_DNA"/>
</dbReference>
<evidence type="ECO:0000313" key="6">
    <source>
        <dbReference type="EMBL" id="KAL3234273.1"/>
    </source>
</evidence>
<feature type="region of interest" description="Disordered" evidence="5">
    <location>
        <begin position="104"/>
        <end position="137"/>
    </location>
</feature>
<dbReference type="InterPro" id="IPR036770">
    <property type="entry name" value="Ankyrin_rpt-contain_sf"/>
</dbReference>
<dbReference type="SUPFAM" id="SSF48403">
    <property type="entry name" value="Ankyrin repeat"/>
    <property type="match status" value="1"/>
</dbReference>
<dbReference type="PROSITE" id="PS50088">
    <property type="entry name" value="ANK_REPEAT"/>
    <property type="match status" value="2"/>
</dbReference>
<feature type="compositionally biased region" description="Acidic residues" evidence="5">
    <location>
        <begin position="762"/>
        <end position="772"/>
    </location>
</feature>
<evidence type="ECO:0000256" key="4">
    <source>
        <dbReference type="SAM" id="Coils"/>
    </source>
</evidence>
<evidence type="ECO:0000256" key="2">
    <source>
        <dbReference type="ARBA" id="ARBA00023043"/>
    </source>
</evidence>
<dbReference type="PANTHER" id="PTHR43828:SF3">
    <property type="entry name" value="CHROMO DOMAIN-CONTAINING PROTEIN"/>
    <property type="match status" value="1"/>
</dbReference>
<sequence>MIELKRRVSGVEITLRVDTSGSIASEDCGMLLRWVNQRGTSSDEEINEKKLEQWRSEDNSKLLEESNIPVDGSGYVDKSLINKVMEKLGIWEAFKEDFDTFKGVTDTDNEQANKENQPGQQEQITLEQNKGEPEKEENMIEDGDITIQQENGDEDEEMKVDGESSAIKKRDGFEDMGLNFDSQRELGSPLKKMKVKPVANQNSPMETLHEDETEEIRNMSELPIHIYTYDLEAEFTSTPIKLHRAKSPSDNIDNDQKVKLETFLQRLLFPEAHESPSKLNSGQSHSSTFENTLYEIDLTLPQITLNLNIPADEHGNTPLHWLTSIANTDLVKELVKHGASRVLGDNLGESALVKAVKSVNNYDAGTFEELLDYLYPCLILKDSMERTVLHHIVITSGMSRCSVAAKYYLDILMGWIVKKQTRKVEGSPDAIFESLDLKWFISNLLNAQDSNGDTCLNIAARLGNVSIVDALLDYGADPLISNKSGLRPIDFGAGTSKFKSQKNDPSINADKMGPMDTKTPGVSENIDTGILIKELETLLNSVKSNYDEELYQYKSKLDKLHNQLNSQREVLASSRDQLAHTKQLRDEFALLKEQLMNIKQGISEEEETFRKESESLGFSSEETSKIDWNSSEFDADEPFRIDVIYDLVENKLNTTYKGDLEELLNEESTESIQKALLRNFGNEDEFKQNMVSSLPPITLLKARVEAYRQNDEHLNEVLKGIKEKRTALEKKFRKVLSLCLKIDEGKVDDMLDGLLQAISSEDPQEIDTEEMQDFLKKHGD</sequence>
<accession>A0ABR4NYJ6</accession>
<reference evidence="6 7" key="1">
    <citation type="submission" date="2024-05" db="EMBL/GenBank/DDBJ databases">
        <title>Long read based assembly of the Candida bracarensis genome reveals expanded adhesin content.</title>
        <authorList>
            <person name="Marcet-Houben M."/>
            <person name="Ksiezopolska E."/>
            <person name="Gabaldon T."/>
        </authorList>
    </citation>
    <scope>NUCLEOTIDE SEQUENCE [LARGE SCALE GENOMIC DNA]</scope>
    <source>
        <strain evidence="6 7">CBM6</strain>
    </source>
</reference>
<feature type="compositionally biased region" description="Polar residues" evidence="5">
    <location>
        <begin position="114"/>
        <end position="128"/>
    </location>
</feature>
<dbReference type="PROSITE" id="PS50297">
    <property type="entry name" value="ANK_REP_REGION"/>
    <property type="match status" value="2"/>
</dbReference>
<keyword evidence="1" id="KW-0677">Repeat</keyword>
<dbReference type="InterPro" id="IPR051642">
    <property type="entry name" value="SWI6-like"/>
</dbReference>
<feature type="repeat" description="ANK" evidence="3">
    <location>
        <begin position="451"/>
        <end position="483"/>
    </location>
</feature>
<dbReference type="Pfam" id="PF00023">
    <property type="entry name" value="Ank"/>
    <property type="match status" value="2"/>
</dbReference>
<gene>
    <name evidence="6" type="ORF">RNJ44_03035</name>
</gene>
<proteinExistence type="predicted"/>
<feature type="coiled-coil region" evidence="4">
    <location>
        <begin position="543"/>
        <end position="577"/>
    </location>
</feature>
<dbReference type="SMART" id="SM00248">
    <property type="entry name" value="ANK"/>
    <property type="match status" value="2"/>
</dbReference>
<dbReference type="PANTHER" id="PTHR43828">
    <property type="entry name" value="ASPARAGINASE"/>
    <property type="match status" value="1"/>
</dbReference>
<protein>
    <submittedName>
        <fullName evidence="6">Regulatory protein SWI6</fullName>
    </submittedName>
</protein>
<keyword evidence="4" id="KW-0175">Coiled coil</keyword>
<feature type="region of interest" description="Disordered" evidence="5">
    <location>
        <begin position="760"/>
        <end position="780"/>
    </location>
</feature>
<feature type="repeat" description="ANK" evidence="3">
    <location>
        <begin position="314"/>
        <end position="346"/>
    </location>
</feature>
<evidence type="ECO:0000256" key="5">
    <source>
        <dbReference type="SAM" id="MobiDB-lite"/>
    </source>
</evidence>
<organism evidence="6 7">
    <name type="scientific">Nakaseomyces bracarensis</name>
    <dbReference type="NCBI Taxonomy" id="273131"/>
    <lineage>
        <taxon>Eukaryota</taxon>
        <taxon>Fungi</taxon>
        <taxon>Dikarya</taxon>
        <taxon>Ascomycota</taxon>
        <taxon>Saccharomycotina</taxon>
        <taxon>Saccharomycetes</taxon>
        <taxon>Saccharomycetales</taxon>
        <taxon>Saccharomycetaceae</taxon>
        <taxon>Nakaseomyces</taxon>
    </lineage>
</organism>
<evidence type="ECO:0000313" key="7">
    <source>
        <dbReference type="Proteomes" id="UP001623330"/>
    </source>
</evidence>
<dbReference type="Gene3D" id="1.25.40.20">
    <property type="entry name" value="Ankyrin repeat-containing domain"/>
    <property type="match status" value="1"/>
</dbReference>
<comment type="caution">
    <text evidence="6">The sequence shown here is derived from an EMBL/GenBank/DDBJ whole genome shotgun (WGS) entry which is preliminary data.</text>
</comment>
<dbReference type="Proteomes" id="UP001623330">
    <property type="component" value="Unassembled WGS sequence"/>
</dbReference>
<keyword evidence="2 3" id="KW-0040">ANK repeat</keyword>